<dbReference type="AlphaFoldDB" id="A0A674HM19"/>
<proteinExistence type="predicted"/>
<dbReference type="InParanoid" id="A0A674HM19"/>
<dbReference type="Proteomes" id="UP000007754">
    <property type="component" value="Chromosome 10"/>
</dbReference>
<evidence type="ECO:0000256" key="1">
    <source>
        <dbReference type="SAM" id="MobiDB-lite"/>
    </source>
</evidence>
<dbReference type="Ensembl" id="ENSTGUT00000036616.1">
    <property type="protein sequence ID" value="ENSTGUP00000035291.1"/>
    <property type="gene ID" value="ENSTGUG00000021584.1"/>
</dbReference>
<keyword evidence="3" id="KW-1185">Reference proteome</keyword>
<sequence length="74" mass="7708">PALEPALEPARTLPGPSRGSSGARPALCGSERPRGSPCCRLHLSSSQTPRRIPYEEAVVQEFGPAQVGESVGPT</sequence>
<organism evidence="2 3">
    <name type="scientific">Taeniopygia guttata</name>
    <name type="common">Zebra finch</name>
    <name type="synonym">Poephila guttata</name>
    <dbReference type="NCBI Taxonomy" id="59729"/>
    <lineage>
        <taxon>Eukaryota</taxon>
        <taxon>Metazoa</taxon>
        <taxon>Chordata</taxon>
        <taxon>Craniata</taxon>
        <taxon>Vertebrata</taxon>
        <taxon>Euteleostomi</taxon>
        <taxon>Archelosauria</taxon>
        <taxon>Archosauria</taxon>
        <taxon>Dinosauria</taxon>
        <taxon>Saurischia</taxon>
        <taxon>Theropoda</taxon>
        <taxon>Coelurosauria</taxon>
        <taxon>Aves</taxon>
        <taxon>Neognathae</taxon>
        <taxon>Neoaves</taxon>
        <taxon>Telluraves</taxon>
        <taxon>Australaves</taxon>
        <taxon>Passeriformes</taxon>
        <taxon>Passeroidea</taxon>
        <taxon>Estrildidae</taxon>
        <taxon>Estrildinae</taxon>
        <taxon>Taeniopygia</taxon>
    </lineage>
</organism>
<name>A0A674HM19_TAEGU</name>
<evidence type="ECO:0000313" key="2">
    <source>
        <dbReference type="Ensembl" id="ENSTGUP00000035291.1"/>
    </source>
</evidence>
<reference evidence="2" key="3">
    <citation type="submission" date="2025-09" db="UniProtKB">
        <authorList>
            <consortium name="Ensembl"/>
        </authorList>
    </citation>
    <scope>IDENTIFICATION</scope>
</reference>
<feature type="region of interest" description="Disordered" evidence="1">
    <location>
        <begin position="1"/>
        <end position="38"/>
    </location>
</feature>
<accession>A0A674HM19</accession>
<reference evidence="2" key="2">
    <citation type="submission" date="2025-08" db="UniProtKB">
        <authorList>
            <consortium name="Ensembl"/>
        </authorList>
    </citation>
    <scope>IDENTIFICATION</scope>
</reference>
<protein>
    <submittedName>
        <fullName evidence="2">Uncharacterized protein</fullName>
    </submittedName>
</protein>
<evidence type="ECO:0000313" key="3">
    <source>
        <dbReference type="Proteomes" id="UP000007754"/>
    </source>
</evidence>
<reference evidence="2 3" key="1">
    <citation type="journal article" date="2010" name="Nature">
        <title>The genome of a songbird.</title>
        <authorList>
            <person name="Warren W.C."/>
            <person name="Clayton D.F."/>
            <person name="Ellegren H."/>
            <person name="Arnold A.P."/>
            <person name="Hillier L.W."/>
            <person name="Kunstner A."/>
            <person name="Searle S."/>
            <person name="White S."/>
            <person name="Vilella A.J."/>
            <person name="Fairley S."/>
            <person name="Heger A."/>
            <person name="Kong L."/>
            <person name="Ponting C.P."/>
            <person name="Jarvis E.D."/>
            <person name="Mello C.V."/>
            <person name="Minx P."/>
            <person name="Lovell P."/>
            <person name="Velho T.A."/>
            <person name="Ferris M."/>
            <person name="Balakrishnan C.N."/>
            <person name="Sinha S."/>
            <person name="Blatti C."/>
            <person name="London S.E."/>
            <person name="Li Y."/>
            <person name="Lin Y.C."/>
            <person name="George J."/>
            <person name="Sweedler J."/>
            <person name="Southey B."/>
            <person name="Gunaratne P."/>
            <person name="Watson M."/>
            <person name="Nam K."/>
            <person name="Backstrom N."/>
            <person name="Smeds L."/>
            <person name="Nabholz B."/>
            <person name="Itoh Y."/>
            <person name="Whitney O."/>
            <person name="Pfenning A.R."/>
            <person name="Howard J."/>
            <person name="Volker M."/>
            <person name="Skinner B.M."/>
            <person name="Griffin D.K."/>
            <person name="Ye L."/>
            <person name="McLaren W.M."/>
            <person name="Flicek P."/>
            <person name="Quesada V."/>
            <person name="Velasco G."/>
            <person name="Lopez-Otin C."/>
            <person name="Puente X.S."/>
            <person name="Olender T."/>
            <person name="Lancet D."/>
            <person name="Smit A.F."/>
            <person name="Hubley R."/>
            <person name="Konkel M.K."/>
            <person name="Walker J.A."/>
            <person name="Batzer M.A."/>
            <person name="Gu W."/>
            <person name="Pollock D.D."/>
            <person name="Chen L."/>
            <person name="Cheng Z."/>
            <person name="Eichler E.E."/>
            <person name="Stapley J."/>
            <person name="Slate J."/>
            <person name="Ekblom R."/>
            <person name="Birkhead T."/>
            <person name="Burke T."/>
            <person name="Burt D."/>
            <person name="Scharff C."/>
            <person name="Adam I."/>
            <person name="Richard H."/>
            <person name="Sultan M."/>
            <person name="Soldatov A."/>
            <person name="Lehrach H."/>
            <person name="Edwards S.V."/>
            <person name="Yang S.P."/>
            <person name="Li X."/>
            <person name="Graves T."/>
            <person name="Fulton L."/>
            <person name="Nelson J."/>
            <person name="Chinwalla A."/>
            <person name="Hou S."/>
            <person name="Mardis E.R."/>
            <person name="Wilson R.K."/>
        </authorList>
    </citation>
    <scope>NUCLEOTIDE SEQUENCE [LARGE SCALE GENOMIC DNA]</scope>
</reference>